<comment type="caution">
    <text evidence="3">The sequence shown here is derived from an EMBL/GenBank/DDBJ whole genome shotgun (WGS) entry which is preliminary data.</text>
</comment>
<sequence>MSAADRRRALMALKAEMRAALEAEKDRRKRKIIEAEYEEKLKTLIGPQQPEESATEKSPSVEERRGGEAAPRISKSELKKERRRQRELEERQSLVDKLGETDFSGREEERLNGYLPPGAEVVEIKADGSCLFHAIAHQLNAVKHCRDPATITRPVMHTANDVRMELAAFIRLNREEYSMFLETPLDEFCSQIEQGSVFGGEIEIRAANQCYGCDIEVYTENGVIKYSEGSPRNTMRLCYLKHKYATPHYNAIIVPNA</sequence>
<dbReference type="InterPro" id="IPR038765">
    <property type="entry name" value="Papain-like_cys_pep_sf"/>
</dbReference>
<dbReference type="GO" id="GO:0016579">
    <property type="term" value="P:protein deubiquitination"/>
    <property type="evidence" value="ECO:0007669"/>
    <property type="project" value="TreeGrafter"/>
</dbReference>
<dbReference type="CDD" id="cd22748">
    <property type="entry name" value="OTU_OTUD6-like"/>
    <property type="match status" value="1"/>
</dbReference>
<evidence type="ECO:0000259" key="2">
    <source>
        <dbReference type="PROSITE" id="PS50802"/>
    </source>
</evidence>
<reference evidence="3" key="1">
    <citation type="submission" date="2013-12" db="EMBL/GenBank/DDBJ databases">
        <authorList>
            <person name="Omoto C.K."/>
            <person name="Sibley D."/>
            <person name="Venepally P."/>
            <person name="Hadjithomas M."/>
            <person name="Karamycheva S."/>
            <person name="Brunk B."/>
            <person name="Roos D."/>
            <person name="Caler E."/>
            <person name="Lorenzi H."/>
        </authorList>
    </citation>
    <scope>NUCLEOTIDE SEQUENCE</scope>
</reference>
<dbReference type="GO" id="GO:0004843">
    <property type="term" value="F:cysteine-type deubiquitinase activity"/>
    <property type="evidence" value="ECO:0007669"/>
    <property type="project" value="TreeGrafter"/>
</dbReference>
<proteinExistence type="predicted"/>
<gene>
    <name evidence="3" type="ORF">GNI_007880</name>
</gene>
<feature type="region of interest" description="Disordered" evidence="1">
    <location>
        <begin position="40"/>
        <end position="99"/>
    </location>
</feature>
<dbReference type="PANTHER" id="PTHR12419:SF10">
    <property type="entry name" value="DEUBIQUITINASE OTUD6B"/>
    <property type="match status" value="1"/>
</dbReference>
<dbReference type="Gene3D" id="3.90.70.80">
    <property type="match status" value="1"/>
</dbReference>
<dbReference type="AlphaFoldDB" id="A0A023BD78"/>
<feature type="domain" description="OTU" evidence="2">
    <location>
        <begin position="119"/>
        <end position="255"/>
    </location>
</feature>
<dbReference type="InterPro" id="IPR003323">
    <property type="entry name" value="OTU_dom"/>
</dbReference>
<evidence type="ECO:0000313" key="3">
    <source>
        <dbReference type="EMBL" id="EZG87173.1"/>
    </source>
</evidence>
<dbReference type="SUPFAM" id="SSF54001">
    <property type="entry name" value="Cysteine proteinases"/>
    <property type="match status" value="1"/>
</dbReference>
<dbReference type="RefSeq" id="XP_011128692.1">
    <property type="nucleotide sequence ID" value="XM_011130390.1"/>
</dbReference>
<evidence type="ECO:0000313" key="4">
    <source>
        <dbReference type="Proteomes" id="UP000019763"/>
    </source>
</evidence>
<accession>A0A023BD78</accession>
<organism evidence="3 4">
    <name type="scientific">Gregarina niphandrodes</name>
    <name type="common">Septate eugregarine</name>
    <dbReference type="NCBI Taxonomy" id="110365"/>
    <lineage>
        <taxon>Eukaryota</taxon>
        <taxon>Sar</taxon>
        <taxon>Alveolata</taxon>
        <taxon>Apicomplexa</taxon>
        <taxon>Conoidasida</taxon>
        <taxon>Gregarinasina</taxon>
        <taxon>Eugregarinorida</taxon>
        <taxon>Gregarinidae</taxon>
        <taxon>Gregarina</taxon>
    </lineage>
</organism>
<evidence type="ECO:0000256" key="1">
    <source>
        <dbReference type="SAM" id="MobiDB-lite"/>
    </source>
</evidence>
<feature type="compositionally biased region" description="Basic and acidic residues" evidence="1">
    <location>
        <begin position="74"/>
        <end position="99"/>
    </location>
</feature>
<dbReference type="InterPro" id="IPR050704">
    <property type="entry name" value="Peptidase_C85-like"/>
</dbReference>
<name>A0A023BD78_GRENI</name>
<dbReference type="EMBL" id="AFNH02000059">
    <property type="protein sequence ID" value="EZG87173.1"/>
    <property type="molecule type" value="Genomic_DNA"/>
</dbReference>
<dbReference type="eggNOG" id="KOG2606">
    <property type="taxonomic scope" value="Eukaryota"/>
</dbReference>
<dbReference type="GO" id="GO:0006508">
    <property type="term" value="P:proteolysis"/>
    <property type="evidence" value="ECO:0007669"/>
    <property type="project" value="UniProtKB-KW"/>
</dbReference>
<keyword evidence="4" id="KW-1185">Reference proteome</keyword>
<dbReference type="Proteomes" id="UP000019763">
    <property type="component" value="Unassembled WGS sequence"/>
</dbReference>
<dbReference type="GeneID" id="22910555"/>
<dbReference type="PROSITE" id="PS50802">
    <property type="entry name" value="OTU"/>
    <property type="match status" value="1"/>
</dbReference>
<protein>
    <submittedName>
        <fullName evidence="3">OTU-like cysteine protease</fullName>
    </submittedName>
</protein>
<dbReference type="Pfam" id="PF02338">
    <property type="entry name" value="OTU"/>
    <property type="match status" value="1"/>
</dbReference>
<dbReference type="OrthoDB" id="415023at2759"/>
<dbReference type="VEuPathDB" id="CryptoDB:GNI_007880"/>
<dbReference type="PANTHER" id="PTHR12419">
    <property type="entry name" value="OTU DOMAIN CONTAINING PROTEIN"/>
    <property type="match status" value="1"/>
</dbReference>